<proteinExistence type="predicted"/>
<dbReference type="SMART" id="SM00387">
    <property type="entry name" value="HATPase_c"/>
    <property type="match status" value="1"/>
</dbReference>
<keyword evidence="7" id="KW-0812">Transmembrane</keyword>
<dbReference type="SUPFAM" id="SSF47384">
    <property type="entry name" value="Homodimeric domain of signal transducing histidine kinase"/>
    <property type="match status" value="1"/>
</dbReference>
<dbReference type="PRINTS" id="PR00344">
    <property type="entry name" value="BCTRLSENSOR"/>
</dbReference>
<keyword evidence="10" id="KW-1185">Reference proteome</keyword>
<dbReference type="AlphaFoldDB" id="A0A4Q1SCZ4"/>
<evidence type="ECO:0000256" key="5">
    <source>
        <dbReference type="ARBA" id="ARBA00022777"/>
    </source>
</evidence>
<dbReference type="InterPro" id="IPR036890">
    <property type="entry name" value="HATPase_C_sf"/>
</dbReference>
<dbReference type="EC" id="2.7.13.3" evidence="2"/>
<evidence type="ECO:0000313" key="10">
    <source>
        <dbReference type="Proteomes" id="UP000290253"/>
    </source>
</evidence>
<dbReference type="Pfam" id="PF02518">
    <property type="entry name" value="HATPase_c"/>
    <property type="match status" value="1"/>
</dbReference>
<evidence type="ECO:0000256" key="6">
    <source>
        <dbReference type="ARBA" id="ARBA00023012"/>
    </source>
</evidence>
<dbReference type="SMART" id="SM00388">
    <property type="entry name" value="HisKA"/>
    <property type="match status" value="1"/>
</dbReference>
<dbReference type="PANTHER" id="PTHR45453:SF1">
    <property type="entry name" value="PHOSPHATE REGULON SENSOR PROTEIN PHOR"/>
    <property type="match status" value="1"/>
</dbReference>
<dbReference type="PANTHER" id="PTHR45453">
    <property type="entry name" value="PHOSPHATE REGULON SENSOR PROTEIN PHOR"/>
    <property type="match status" value="1"/>
</dbReference>
<evidence type="ECO:0000256" key="4">
    <source>
        <dbReference type="ARBA" id="ARBA00022679"/>
    </source>
</evidence>
<feature type="domain" description="Histidine kinase" evidence="8">
    <location>
        <begin position="79"/>
        <end position="305"/>
    </location>
</feature>
<evidence type="ECO:0000256" key="2">
    <source>
        <dbReference type="ARBA" id="ARBA00012438"/>
    </source>
</evidence>
<protein>
    <recommendedName>
        <fullName evidence="2">histidine kinase</fullName>
        <ecNumber evidence="2">2.7.13.3</ecNumber>
    </recommendedName>
</protein>
<dbReference type="GO" id="GO:0016036">
    <property type="term" value="P:cellular response to phosphate starvation"/>
    <property type="evidence" value="ECO:0007669"/>
    <property type="project" value="TreeGrafter"/>
</dbReference>
<gene>
    <name evidence="9" type="ORF">ESZ00_10755</name>
</gene>
<keyword evidence="4" id="KW-0808">Transferase</keyword>
<dbReference type="OrthoDB" id="9773956at2"/>
<keyword evidence="6" id="KW-0902">Two-component regulatory system</keyword>
<organism evidence="9 10">
    <name type="scientific">Silvibacterium dinghuense</name>
    <dbReference type="NCBI Taxonomy" id="1560006"/>
    <lineage>
        <taxon>Bacteria</taxon>
        <taxon>Pseudomonadati</taxon>
        <taxon>Acidobacteriota</taxon>
        <taxon>Terriglobia</taxon>
        <taxon>Terriglobales</taxon>
        <taxon>Acidobacteriaceae</taxon>
        <taxon>Silvibacterium</taxon>
    </lineage>
</organism>
<dbReference type="CDD" id="cd00082">
    <property type="entry name" value="HisKA"/>
    <property type="match status" value="1"/>
</dbReference>
<keyword evidence="3" id="KW-0597">Phosphoprotein</keyword>
<dbReference type="PROSITE" id="PS50109">
    <property type="entry name" value="HIS_KIN"/>
    <property type="match status" value="1"/>
</dbReference>
<dbReference type="EMBL" id="SDMK01000002">
    <property type="protein sequence ID" value="RXS95092.1"/>
    <property type="molecule type" value="Genomic_DNA"/>
</dbReference>
<sequence>MRISGRKRNMVLFIVLGVCLVGVAVTLNVTWIILNWRRFMPMILGIPFFVLLIAGVVLNTIFLVREVRRNERHDAFLNAVTHELKTPIASIRLYLETLERRELPEATRTKFYGIMREDSDRLLATVEQVLKAGEVGQRSRTQVRVPVDMRSLVAASIDITRSRNHLDAEPGSPQPISFEADDPGVPMIVRGNPDELQTIVLNVLNNAVKYSASAIRIRVSLHIEKDAWIILSVTDSGIGIPAAHLKRIFKRFYRVPTRSVLRTKGTGLGLFLVRTIARQHGGDAFAASPGLGLGATVSIQLPRLLTALETPAVTSLHRSETA</sequence>
<evidence type="ECO:0000256" key="3">
    <source>
        <dbReference type="ARBA" id="ARBA00022553"/>
    </source>
</evidence>
<dbReference type="InterPro" id="IPR036097">
    <property type="entry name" value="HisK_dim/P_sf"/>
</dbReference>
<evidence type="ECO:0000259" key="8">
    <source>
        <dbReference type="PROSITE" id="PS50109"/>
    </source>
</evidence>
<evidence type="ECO:0000256" key="7">
    <source>
        <dbReference type="SAM" id="Phobius"/>
    </source>
</evidence>
<dbReference type="GO" id="GO:0004721">
    <property type="term" value="F:phosphoprotein phosphatase activity"/>
    <property type="evidence" value="ECO:0007669"/>
    <property type="project" value="TreeGrafter"/>
</dbReference>
<accession>A0A4Q1SCZ4</accession>
<dbReference type="SUPFAM" id="SSF55874">
    <property type="entry name" value="ATPase domain of HSP90 chaperone/DNA topoisomerase II/histidine kinase"/>
    <property type="match status" value="1"/>
</dbReference>
<dbReference type="Gene3D" id="1.10.287.130">
    <property type="match status" value="1"/>
</dbReference>
<dbReference type="Proteomes" id="UP000290253">
    <property type="component" value="Unassembled WGS sequence"/>
</dbReference>
<dbReference type="InterPro" id="IPR003594">
    <property type="entry name" value="HATPase_dom"/>
</dbReference>
<dbReference type="InterPro" id="IPR003661">
    <property type="entry name" value="HisK_dim/P_dom"/>
</dbReference>
<comment type="caution">
    <text evidence="9">The sequence shown here is derived from an EMBL/GenBank/DDBJ whole genome shotgun (WGS) entry which is preliminary data.</text>
</comment>
<dbReference type="Gene3D" id="3.30.565.10">
    <property type="entry name" value="Histidine kinase-like ATPase, C-terminal domain"/>
    <property type="match status" value="1"/>
</dbReference>
<dbReference type="GO" id="GO:0005886">
    <property type="term" value="C:plasma membrane"/>
    <property type="evidence" value="ECO:0007669"/>
    <property type="project" value="TreeGrafter"/>
</dbReference>
<feature type="transmembrane region" description="Helical" evidence="7">
    <location>
        <begin position="39"/>
        <end position="64"/>
    </location>
</feature>
<dbReference type="GO" id="GO:0000155">
    <property type="term" value="F:phosphorelay sensor kinase activity"/>
    <property type="evidence" value="ECO:0007669"/>
    <property type="project" value="InterPro"/>
</dbReference>
<evidence type="ECO:0000256" key="1">
    <source>
        <dbReference type="ARBA" id="ARBA00000085"/>
    </source>
</evidence>
<dbReference type="CDD" id="cd00075">
    <property type="entry name" value="HATPase"/>
    <property type="match status" value="1"/>
</dbReference>
<keyword evidence="7" id="KW-0472">Membrane</keyword>
<dbReference type="InterPro" id="IPR004358">
    <property type="entry name" value="Sig_transdc_His_kin-like_C"/>
</dbReference>
<name>A0A4Q1SCZ4_9BACT</name>
<keyword evidence="7" id="KW-1133">Transmembrane helix</keyword>
<reference evidence="9 10" key="1">
    <citation type="journal article" date="2016" name="Int. J. Syst. Evol. Microbiol.">
        <title>Acidipila dinghuensis sp. nov., an acidobacterium isolated from forest soil.</title>
        <authorList>
            <person name="Jiang Y.W."/>
            <person name="Wang J."/>
            <person name="Chen M.H."/>
            <person name="Lv Y.Y."/>
            <person name="Qiu L.H."/>
        </authorList>
    </citation>
    <scope>NUCLEOTIDE SEQUENCE [LARGE SCALE GENOMIC DNA]</scope>
    <source>
        <strain evidence="9 10">DHOF10</strain>
    </source>
</reference>
<dbReference type="InterPro" id="IPR050351">
    <property type="entry name" value="BphY/WalK/GraS-like"/>
</dbReference>
<keyword evidence="5 9" id="KW-0418">Kinase</keyword>
<feature type="transmembrane region" description="Helical" evidence="7">
    <location>
        <begin position="12"/>
        <end position="33"/>
    </location>
</feature>
<comment type="catalytic activity">
    <reaction evidence="1">
        <text>ATP + protein L-histidine = ADP + protein N-phospho-L-histidine.</text>
        <dbReference type="EC" id="2.7.13.3"/>
    </reaction>
</comment>
<dbReference type="InterPro" id="IPR005467">
    <property type="entry name" value="His_kinase_dom"/>
</dbReference>
<dbReference type="Pfam" id="PF00512">
    <property type="entry name" value="HisKA"/>
    <property type="match status" value="1"/>
</dbReference>
<evidence type="ECO:0000313" key="9">
    <source>
        <dbReference type="EMBL" id="RXS95092.1"/>
    </source>
</evidence>